<dbReference type="PANTHER" id="PTHR32089">
    <property type="entry name" value="METHYL-ACCEPTING CHEMOTAXIS PROTEIN MCPB"/>
    <property type="match status" value="1"/>
</dbReference>
<proteinExistence type="inferred from homology"/>
<dbReference type="Gene3D" id="1.10.287.950">
    <property type="entry name" value="Methyl-accepting chemotaxis protein"/>
    <property type="match status" value="1"/>
</dbReference>
<evidence type="ECO:0000256" key="5">
    <source>
        <dbReference type="ARBA" id="ARBA00022989"/>
    </source>
</evidence>
<evidence type="ECO:0000256" key="6">
    <source>
        <dbReference type="ARBA" id="ARBA00023136"/>
    </source>
</evidence>
<organism evidence="12 13">
    <name type="scientific">Anaerobacterium chartisolvens</name>
    <dbReference type="NCBI Taxonomy" id="1297424"/>
    <lineage>
        <taxon>Bacteria</taxon>
        <taxon>Bacillati</taxon>
        <taxon>Bacillota</taxon>
        <taxon>Clostridia</taxon>
        <taxon>Eubacteriales</taxon>
        <taxon>Oscillospiraceae</taxon>
        <taxon>Anaerobacterium</taxon>
    </lineage>
</organism>
<dbReference type="GO" id="GO:0006935">
    <property type="term" value="P:chemotaxis"/>
    <property type="evidence" value="ECO:0007669"/>
    <property type="project" value="UniProtKB-KW"/>
</dbReference>
<comment type="caution">
    <text evidence="12">The sequence shown here is derived from an EMBL/GenBank/DDBJ whole genome shotgun (WGS) entry which is preliminary data.</text>
</comment>
<feature type="domain" description="HAMP" evidence="11">
    <location>
        <begin position="302"/>
        <end position="357"/>
    </location>
</feature>
<evidence type="ECO:0000256" key="9">
    <source>
        <dbReference type="PROSITE-ProRule" id="PRU00284"/>
    </source>
</evidence>
<evidence type="ECO:0000313" key="13">
    <source>
        <dbReference type="Proteomes" id="UP000253034"/>
    </source>
</evidence>
<keyword evidence="13" id="KW-1185">Reference proteome</keyword>
<dbReference type="InterPro" id="IPR029151">
    <property type="entry name" value="Sensor-like_sf"/>
</dbReference>
<dbReference type="PANTHER" id="PTHR32089:SF112">
    <property type="entry name" value="LYSOZYME-LIKE PROTEIN-RELATED"/>
    <property type="match status" value="1"/>
</dbReference>
<keyword evidence="5" id="KW-1133">Transmembrane helix</keyword>
<reference evidence="12 13" key="1">
    <citation type="submission" date="2018-07" db="EMBL/GenBank/DDBJ databases">
        <title>Genomic Encyclopedia of Type Strains, Phase IV (KMG-IV): sequencing the most valuable type-strain genomes for metagenomic binning, comparative biology and taxonomic classification.</title>
        <authorList>
            <person name="Goeker M."/>
        </authorList>
    </citation>
    <scope>NUCLEOTIDE SEQUENCE [LARGE SCALE GENOMIC DNA]</scope>
    <source>
        <strain evidence="12 13">DSM 27016</strain>
    </source>
</reference>
<keyword evidence="3" id="KW-0145">Chemotaxis</keyword>
<dbReference type="GO" id="GO:0007165">
    <property type="term" value="P:signal transduction"/>
    <property type="evidence" value="ECO:0007669"/>
    <property type="project" value="UniProtKB-KW"/>
</dbReference>
<dbReference type="PROSITE" id="PS50111">
    <property type="entry name" value="CHEMOTAXIS_TRANSDUC_2"/>
    <property type="match status" value="1"/>
</dbReference>
<evidence type="ECO:0000256" key="1">
    <source>
        <dbReference type="ARBA" id="ARBA00004651"/>
    </source>
</evidence>
<dbReference type="AlphaFoldDB" id="A0A369AUI3"/>
<evidence type="ECO:0000256" key="3">
    <source>
        <dbReference type="ARBA" id="ARBA00022500"/>
    </source>
</evidence>
<evidence type="ECO:0000256" key="4">
    <source>
        <dbReference type="ARBA" id="ARBA00022692"/>
    </source>
</evidence>
<dbReference type="InterPro" id="IPR003660">
    <property type="entry name" value="HAMP_dom"/>
</dbReference>
<dbReference type="CDD" id="cd12914">
    <property type="entry name" value="PDC1_DGC_like"/>
    <property type="match status" value="1"/>
</dbReference>
<dbReference type="Proteomes" id="UP000253034">
    <property type="component" value="Unassembled WGS sequence"/>
</dbReference>
<dbReference type="OrthoDB" id="597657at2"/>
<accession>A0A369AUI3</accession>
<sequence length="662" mass="70935">MKSIKTKLIVYFCALVLVSSSVISLISLKTASEALVGEAEKGLGLLVAEVSKLTKSRIEMQKSILETISLKQDIQSMDWERQRAALKADLKNTEFMDMGIVLPDGNAYYPDGTKSQLGDRDYIKKALNGETNLSDVLISRVTNEPVIMYAVPIKADGKIVGVLIARRSGDALSKVIEDVGYGDSGYAYVINSKGTVMGHRNIDRVVNQFNPIEEAKKDDGQKSAAQLFEKMIAEKSGVSTYSFEGNEMYAAYKPIDSTDWIVAVTANKKEVLSSISLLQRGVLVTTATGLIISIVLTYLIGSSIVRPIIKIVSCSERISALDITQDIPEGLLKKKDEIGILSKALQGITGSLREITCEIKASSEQVAAASQDLTATSQESAAAAEQVSIAMEQVAKAASQQAKDSQSGCSKAFLLEEIIEKDQHCIRNLNILSNRITEVVNDGLKEVDGLAEITEESNGATKEIYEIILKTNENSGKIGQASSLIASVAGQTNLLALNATIEAARAGEAGKGFAVVAEEITKLAEQASMSTKSIDKIVKELQSNAEAAVKSVQMVSAICKSQADSVTQSRDKYILIESTMKETGGAVEKLNASGKELVTMKEEILRTLQALSAVAEENAASSQQAMASMEEQSASAEEIAVTSQSLSNLAQSLQGVISKFRV</sequence>
<dbReference type="Gene3D" id="3.30.450.20">
    <property type="entry name" value="PAS domain"/>
    <property type="match status" value="1"/>
</dbReference>
<dbReference type="SUPFAM" id="SSF58104">
    <property type="entry name" value="Methyl-accepting chemotaxis protein (MCP) signaling domain"/>
    <property type="match status" value="1"/>
</dbReference>
<evidence type="ECO:0000256" key="7">
    <source>
        <dbReference type="ARBA" id="ARBA00023224"/>
    </source>
</evidence>
<dbReference type="CDD" id="cd06225">
    <property type="entry name" value="HAMP"/>
    <property type="match status" value="1"/>
</dbReference>
<evidence type="ECO:0000259" key="10">
    <source>
        <dbReference type="PROSITE" id="PS50111"/>
    </source>
</evidence>
<dbReference type="SMART" id="SM00283">
    <property type="entry name" value="MA"/>
    <property type="match status" value="1"/>
</dbReference>
<protein>
    <submittedName>
        <fullName evidence="12">Methyl-accepting chemotaxis sensory transducer with Cache sensor</fullName>
    </submittedName>
</protein>
<keyword evidence="7 9" id="KW-0807">Transducer</keyword>
<evidence type="ECO:0000256" key="8">
    <source>
        <dbReference type="ARBA" id="ARBA00029447"/>
    </source>
</evidence>
<keyword evidence="4" id="KW-0812">Transmembrane</keyword>
<feature type="domain" description="Methyl-accepting transducer" evidence="10">
    <location>
        <begin position="355"/>
        <end position="633"/>
    </location>
</feature>
<dbReference type="RefSeq" id="WP_114298811.1">
    <property type="nucleotide sequence ID" value="NZ_QPJT01000020.1"/>
</dbReference>
<dbReference type="InterPro" id="IPR004089">
    <property type="entry name" value="MCPsignal_dom"/>
</dbReference>
<evidence type="ECO:0000259" key="11">
    <source>
        <dbReference type="PROSITE" id="PS50885"/>
    </source>
</evidence>
<dbReference type="Pfam" id="PF02743">
    <property type="entry name" value="dCache_1"/>
    <property type="match status" value="1"/>
</dbReference>
<gene>
    <name evidence="12" type="ORF">DFR58_12044</name>
</gene>
<comment type="similarity">
    <text evidence="8">Belongs to the methyl-accepting chemotaxis (MCP) protein family.</text>
</comment>
<dbReference type="Pfam" id="PF00015">
    <property type="entry name" value="MCPsignal"/>
    <property type="match status" value="1"/>
</dbReference>
<evidence type="ECO:0000313" key="12">
    <source>
        <dbReference type="EMBL" id="RCX12745.1"/>
    </source>
</evidence>
<dbReference type="GO" id="GO:0005886">
    <property type="term" value="C:plasma membrane"/>
    <property type="evidence" value="ECO:0007669"/>
    <property type="project" value="UniProtKB-SubCell"/>
</dbReference>
<keyword evidence="2" id="KW-1003">Cell membrane</keyword>
<dbReference type="SUPFAM" id="SSF103190">
    <property type="entry name" value="Sensory domain-like"/>
    <property type="match status" value="1"/>
</dbReference>
<name>A0A369AUI3_9FIRM</name>
<dbReference type="PROSITE" id="PS50885">
    <property type="entry name" value="HAMP"/>
    <property type="match status" value="1"/>
</dbReference>
<dbReference type="EMBL" id="QPJT01000020">
    <property type="protein sequence ID" value="RCX12745.1"/>
    <property type="molecule type" value="Genomic_DNA"/>
</dbReference>
<keyword evidence="6" id="KW-0472">Membrane</keyword>
<evidence type="ECO:0000256" key="2">
    <source>
        <dbReference type="ARBA" id="ARBA00022475"/>
    </source>
</evidence>
<dbReference type="InterPro" id="IPR033479">
    <property type="entry name" value="dCache_1"/>
</dbReference>
<comment type="subcellular location">
    <subcellularLocation>
        <location evidence="1">Cell membrane</location>
        <topology evidence="1">Multi-pass membrane protein</topology>
    </subcellularLocation>
</comment>
<dbReference type="CDD" id="cd12912">
    <property type="entry name" value="PDC2_MCP_like"/>
    <property type="match status" value="1"/>
</dbReference>